<gene>
    <name evidence="2" type="ORF">QR680_000818</name>
</gene>
<dbReference type="EMBL" id="JAUCMV010000005">
    <property type="protein sequence ID" value="KAK0394584.1"/>
    <property type="molecule type" value="Genomic_DNA"/>
</dbReference>
<name>A0AA39GXZ8_9BILA</name>
<proteinExistence type="predicted"/>
<evidence type="ECO:0000313" key="3">
    <source>
        <dbReference type="Proteomes" id="UP001175271"/>
    </source>
</evidence>
<sequence length="186" mass="20414">MSELDAPLSRFLYVTGQGNARGHTLEAFQKLYAEMKKESASSGSSPIGSVIKATDPQKTCNAELHKIDEHDGISTTADLGIESPPPYENGHFSASDLARRLLKVDKDTPFAGVPPSPPAEPVPSPAEPNTNMEVRLLPGEVVVDDFIVFDRRRVRVQGLSTIPEEDAMNVGVRMPRRRTQRFVIPH</sequence>
<evidence type="ECO:0000256" key="1">
    <source>
        <dbReference type="SAM" id="MobiDB-lite"/>
    </source>
</evidence>
<feature type="compositionally biased region" description="Pro residues" evidence="1">
    <location>
        <begin position="112"/>
        <end position="126"/>
    </location>
</feature>
<organism evidence="2 3">
    <name type="scientific">Steinernema hermaphroditum</name>
    <dbReference type="NCBI Taxonomy" id="289476"/>
    <lineage>
        <taxon>Eukaryota</taxon>
        <taxon>Metazoa</taxon>
        <taxon>Ecdysozoa</taxon>
        <taxon>Nematoda</taxon>
        <taxon>Chromadorea</taxon>
        <taxon>Rhabditida</taxon>
        <taxon>Tylenchina</taxon>
        <taxon>Panagrolaimomorpha</taxon>
        <taxon>Strongyloidoidea</taxon>
        <taxon>Steinernematidae</taxon>
        <taxon>Steinernema</taxon>
    </lineage>
</organism>
<dbReference type="Proteomes" id="UP001175271">
    <property type="component" value="Unassembled WGS sequence"/>
</dbReference>
<comment type="caution">
    <text evidence="2">The sequence shown here is derived from an EMBL/GenBank/DDBJ whole genome shotgun (WGS) entry which is preliminary data.</text>
</comment>
<dbReference type="AlphaFoldDB" id="A0AA39GXZ8"/>
<accession>A0AA39GXZ8</accession>
<keyword evidence="3" id="KW-1185">Reference proteome</keyword>
<feature type="region of interest" description="Disordered" evidence="1">
    <location>
        <begin position="107"/>
        <end position="129"/>
    </location>
</feature>
<protein>
    <submittedName>
        <fullName evidence="2">Uncharacterized protein</fullName>
    </submittedName>
</protein>
<reference evidence="2" key="1">
    <citation type="submission" date="2023-06" db="EMBL/GenBank/DDBJ databases">
        <title>Genomic analysis of the entomopathogenic nematode Steinernema hermaphroditum.</title>
        <authorList>
            <person name="Schwarz E.M."/>
            <person name="Heppert J.K."/>
            <person name="Baniya A."/>
            <person name="Schwartz H.T."/>
            <person name="Tan C.-H."/>
            <person name="Antoshechkin I."/>
            <person name="Sternberg P.W."/>
            <person name="Goodrich-Blair H."/>
            <person name="Dillman A.R."/>
        </authorList>
    </citation>
    <scope>NUCLEOTIDE SEQUENCE</scope>
    <source>
        <strain evidence="2">PS9179</strain>
        <tissue evidence="2">Whole animal</tissue>
    </source>
</reference>
<evidence type="ECO:0000313" key="2">
    <source>
        <dbReference type="EMBL" id="KAK0394584.1"/>
    </source>
</evidence>